<evidence type="ECO:0000313" key="1">
    <source>
        <dbReference type="EMBL" id="MEM5341464.1"/>
    </source>
</evidence>
<gene>
    <name evidence="1" type="ORF">V4C56_17805</name>
</gene>
<comment type="caution">
    <text evidence="1">The sequence shown here is derived from an EMBL/GenBank/DDBJ whole genome shotgun (WGS) entry which is preliminary data.</text>
</comment>
<reference evidence="1 2" key="1">
    <citation type="submission" date="2024-01" db="EMBL/GenBank/DDBJ databases">
        <title>The diversity of rhizobia nodulating Mimosa spp. in eleven states of Brazil covering several biomes is determined by host plant, location, and edaphic factors.</title>
        <authorList>
            <person name="Rouws L."/>
            <person name="Barauna A."/>
            <person name="Beukes C."/>
            <person name="De Faria S.M."/>
            <person name="Gross E."/>
            <person name="Dos Reis Junior F.B."/>
            <person name="Simon M."/>
            <person name="Maluk M."/>
            <person name="Odee D.W."/>
            <person name="Kenicer G."/>
            <person name="Young J.P.W."/>
            <person name="Reis V.M."/>
            <person name="Zilli J."/>
            <person name="James E.K."/>
        </authorList>
    </citation>
    <scope>NUCLEOTIDE SEQUENCE [LARGE SCALE GENOMIC DNA]</scope>
    <source>
        <strain evidence="1 2">JPY530</strain>
    </source>
</reference>
<keyword evidence="2" id="KW-1185">Reference proteome</keyword>
<dbReference type="Proteomes" id="UP001481677">
    <property type="component" value="Unassembled WGS sequence"/>
</dbReference>
<accession>A0ABU9R4H2</accession>
<evidence type="ECO:0000313" key="2">
    <source>
        <dbReference type="Proteomes" id="UP001481677"/>
    </source>
</evidence>
<sequence>MFDYRDVDRDEIPVCVCDRCGRRMPHTDPEHAEKQSLAWQTGANSIFGDGKHVRIDLCQHCVRSVLGQWLSISEPATEADQRAFALAFRDRLLAKDWPDSAQIGARLCVSAREAAAYVHRLRTEGIIFGVWSEPRQRYVYPDFQFDREGRPVPDMATLLAILPDRGAESGGWDRAWWFYWPCRMLDGAKPADVFVSAPERVIDAATDEFRQPRDADW</sequence>
<protein>
    <submittedName>
        <fullName evidence="1">Uncharacterized protein</fullName>
    </submittedName>
</protein>
<dbReference type="EMBL" id="JAZHGA010000011">
    <property type="protein sequence ID" value="MEM5341464.1"/>
    <property type="molecule type" value="Genomic_DNA"/>
</dbReference>
<name>A0ABU9R4H2_9BURK</name>
<proteinExistence type="predicted"/>
<organism evidence="1 2">
    <name type="scientific">Paraburkholderia azotifigens</name>
    <dbReference type="NCBI Taxonomy" id="2057004"/>
    <lineage>
        <taxon>Bacteria</taxon>
        <taxon>Pseudomonadati</taxon>
        <taxon>Pseudomonadota</taxon>
        <taxon>Betaproteobacteria</taxon>
        <taxon>Burkholderiales</taxon>
        <taxon>Burkholderiaceae</taxon>
        <taxon>Paraburkholderia</taxon>
    </lineage>
</organism>
<dbReference type="RefSeq" id="WP_342959032.1">
    <property type="nucleotide sequence ID" value="NZ_JAZHFZ010000010.1"/>
</dbReference>